<reference evidence="12 13" key="1">
    <citation type="journal article" date="2016" name="Genome Announc.">
        <title>Draft Genome Sequence of Planomonospora sphaerica JCM9374, a Rare Actinomycete.</title>
        <authorList>
            <person name="Dohra H."/>
            <person name="Suzuki T."/>
            <person name="Inoue Y."/>
            <person name="Kodani S."/>
        </authorList>
    </citation>
    <scope>NUCLEOTIDE SEQUENCE [LARGE SCALE GENOMIC DNA]</scope>
    <source>
        <strain evidence="12 13">JCM 9374</strain>
    </source>
</reference>
<dbReference type="RefSeq" id="WP_084008841.1">
    <property type="nucleotide sequence ID" value="NZ_BDCX01000015.1"/>
</dbReference>
<dbReference type="InterPro" id="IPR003953">
    <property type="entry name" value="FAD-dep_OxRdtase_2_FAD-bd"/>
</dbReference>
<name>A0A161LPH2_9ACTN</name>
<evidence type="ECO:0000256" key="4">
    <source>
        <dbReference type="ARBA" id="ARBA00023002"/>
    </source>
</evidence>
<dbReference type="Pfam" id="PF00890">
    <property type="entry name" value="FAD_binding_2"/>
    <property type="match status" value="1"/>
</dbReference>
<protein>
    <recommendedName>
        <fullName evidence="9">3-oxosteroid 1-dehydrogenase</fullName>
        <ecNumber evidence="8">1.3.99.4</ecNumber>
    </recommendedName>
</protein>
<dbReference type="OrthoDB" id="9813348at2"/>
<dbReference type="GO" id="GO:0047571">
    <property type="term" value="F:3-oxosteroid 1-dehydrogenase activity"/>
    <property type="evidence" value="ECO:0007669"/>
    <property type="project" value="UniProtKB-EC"/>
</dbReference>
<evidence type="ECO:0000313" key="13">
    <source>
        <dbReference type="Proteomes" id="UP000077701"/>
    </source>
</evidence>
<evidence type="ECO:0000256" key="5">
    <source>
        <dbReference type="ARBA" id="ARBA00023221"/>
    </source>
</evidence>
<comment type="catalytic activity">
    <reaction evidence="6">
        <text>a 3-oxosteroid + A = a 3-oxo-Delta(1)-steroid + AH2</text>
        <dbReference type="Rhea" id="RHEA:13329"/>
        <dbReference type="ChEBI" id="CHEBI:13193"/>
        <dbReference type="ChEBI" id="CHEBI:17499"/>
        <dbReference type="ChEBI" id="CHEBI:20156"/>
        <dbReference type="ChEBI" id="CHEBI:47788"/>
        <dbReference type="EC" id="1.3.99.4"/>
    </reaction>
</comment>
<feature type="region of interest" description="Disordered" evidence="10">
    <location>
        <begin position="1"/>
        <end position="26"/>
    </location>
</feature>
<accession>A0A161LPH2</accession>
<dbReference type="FunFam" id="3.50.50.60:FF:000208">
    <property type="entry name" value="3-ketosteroid dehydrogenase"/>
    <property type="match status" value="1"/>
</dbReference>
<evidence type="ECO:0000256" key="10">
    <source>
        <dbReference type="SAM" id="MobiDB-lite"/>
    </source>
</evidence>
<dbReference type="Gene3D" id="3.90.700.10">
    <property type="entry name" value="Succinate dehydrogenase/fumarate reductase flavoprotein, catalytic domain"/>
    <property type="match status" value="1"/>
</dbReference>
<sequence length="586" mass="62379">MSARSGRTGGHGGTARAAGGEGTASGQGWDAEFDLVVVGSGGGGMTAALTAAAEGLEPLVVEKGSRYGGSTAISGGGIWIPGNPVLRARGQHDSREAVRRYLDLLTAGRVPAARLDAYVDHGPAAMELLCRSRWMRFSWTKGYADYHPELEGGRALGRSIEALPFDTRRLGPDERHQRPNSLKGPLGLWITAKDYHDLAMARRTWRGRRATLVAAWRVASNLVRRRHMATGGRALVARLRMALKDAGVPLWLKTSMTDLVVDGHGAVTGVVVEREGRTLRLRGRYGVLLATGGFDHNPALRAKYLPEGGRADFSMGARENTGDGILAGERAGAALDLMDDAWWMPAVRHPAGAAIPLVSERCIPRSIIVAADGRRFANESAPYVNFVHDQLAGGHVPAWFVMDARARARYPFAQILPGAPIPQAFYDAGVVHRAGTVAELAKRIGVPPDALAETVERFNGFARAGRDADFGRGESAHDRYYGDPTLKNPNLDVIDRPPYYAVRIEAGDLGTKGGLVCDEHSRVLRADGSVIEGLYATGNVSASVMGNEYAGPGATIGPSIVFGYIAAGHVARRARAGGDPGRAGRA</sequence>
<evidence type="ECO:0000313" key="12">
    <source>
        <dbReference type="EMBL" id="GAT69955.1"/>
    </source>
</evidence>
<evidence type="ECO:0000256" key="9">
    <source>
        <dbReference type="ARBA" id="ARBA00069709"/>
    </source>
</evidence>
<keyword evidence="4" id="KW-0560">Oxidoreductase</keyword>
<comment type="similarity">
    <text evidence="7">Belongs to the FAD-dependent oxidoreductase 2 family. 3-oxosteroid dehydrogenase subfamily.</text>
</comment>
<evidence type="ECO:0000256" key="2">
    <source>
        <dbReference type="ARBA" id="ARBA00022630"/>
    </source>
</evidence>
<reference evidence="13" key="2">
    <citation type="submission" date="2016-04" db="EMBL/GenBank/DDBJ databases">
        <title>Planomonospora sphaerica JCM9374 whole genome shotgun sequence.</title>
        <authorList>
            <person name="Suzuki T."/>
            <person name="Dohra H."/>
            <person name="Kodani S."/>
        </authorList>
    </citation>
    <scope>NUCLEOTIDE SEQUENCE [LARGE SCALE GENOMIC DNA]</scope>
    <source>
        <strain evidence="13">JCM 9374</strain>
    </source>
</reference>
<evidence type="ECO:0000256" key="3">
    <source>
        <dbReference type="ARBA" id="ARBA00022827"/>
    </source>
</evidence>
<evidence type="ECO:0000256" key="7">
    <source>
        <dbReference type="ARBA" id="ARBA00061147"/>
    </source>
</evidence>
<dbReference type="Gene3D" id="3.50.50.60">
    <property type="entry name" value="FAD/NAD(P)-binding domain"/>
    <property type="match status" value="2"/>
</dbReference>
<dbReference type="InterPro" id="IPR050315">
    <property type="entry name" value="FAD-oxidoreductase_2"/>
</dbReference>
<comment type="caution">
    <text evidence="12">The sequence shown here is derived from an EMBL/GenBank/DDBJ whole genome shotgun (WGS) entry which is preliminary data.</text>
</comment>
<evidence type="ECO:0000259" key="11">
    <source>
        <dbReference type="Pfam" id="PF00890"/>
    </source>
</evidence>
<dbReference type="PANTHER" id="PTHR43400">
    <property type="entry name" value="FUMARATE REDUCTASE"/>
    <property type="match status" value="1"/>
</dbReference>
<dbReference type="InterPro" id="IPR027477">
    <property type="entry name" value="Succ_DH/fumarate_Rdtase_cat_sf"/>
</dbReference>
<evidence type="ECO:0000256" key="1">
    <source>
        <dbReference type="ARBA" id="ARBA00001974"/>
    </source>
</evidence>
<keyword evidence="3" id="KW-0274">FAD</keyword>
<keyword evidence="5" id="KW-0753">Steroid metabolism</keyword>
<dbReference type="Proteomes" id="UP000077701">
    <property type="component" value="Unassembled WGS sequence"/>
</dbReference>
<dbReference type="PANTHER" id="PTHR43400:SF10">
    <property type="entry name" value="3-OXOSTEROID 1-DEHYDROGENASE"/>
    <property type="match status" value="1"/>
</dbReference>
<dbReference type="SUPFAM" id="SSF56425">
    <property type="entry name" value="Succinate dehydrogenase/fumarate reductase flavoprotein, catalytic domain"/>
    <property type="match status" value="1"/>
</dbReference>
<dbReference type="GO" id="GO:0008202">
    <property type="term" value="P:steroid metabolic process"/>
    <property type="evidence" value="ECO:0007669"/>
    <property type="project" value="UniProtKB-KW"/>
</dbReference>
<dbReference type="AlphaFoldDB" id="A0A161LPH2"/>
<dbReference type="NCBIfam" id="NF009473">
    <property type="entry name" value="PRK12835.1"/>
    <property type="match status" value="1"/>
</dbReference>
<evidence type="ECO:0000256" key="8">
    <source>
        <dbReference type="ARBA" id="ARBA00066536"/>
    </source>
</evidence>
<feature type="compositionally biased region" description="Gly residues" evidence="10">
    <location>
        <begin position="7"/>
        <end position="25"/>
    </location>
</feature>
<dbReference type="EC" id="1.3.99.4" evidence="8"/>
<gene>
    <name evidence="12" type="ORF">PS9374_05635</name>
</gene>
<dbReference type="EMBL" id="BDCX01000015">
    <property type="protein sequence ID" value="GAT69955.1"/>
    <property type="molecule type" value="Genomic_DNA"/>
</dbReference>
<organism evidence="12 13">
    <name type="scientific">Planomonospora sphaerica</name>
    <dbReference type="NCBI Taxonomy" id="161355"/>
    <lineage>
        <taxon>Bacteria</taxon>
        <taxon>Bacillati</taxon>
        <taxon>Actinomycetota</taxon>
        <taxon>Actinomycetes</taxon>
        <taxon>Streptosporangiales</taxon>
        <taxon>Streptosporangiaceae</taxon>
        <taxon>Planomonospora</taxon>
    </lineage>
</organism>
<keyword evidence="13" id="KW-1185">Reference proteome</keyword>
<feature type="domain" description="FAD-dependent oxidoreductase 2 FAD-binding" evidence="11">
    <location>
        <begin position="34"/>
        <end position="555"/>
    </location>
</feature>
<dbReference type="STRING" id="161355.PS9374_05635"/>
<dbReference type="SUPFAM" id="SSF51905">
    <property type="entry name" value="FAD/NAD(P)-binding domain"/>
    <property type="match status" value="1"/>
</dbReference>
<comment type="cofactor">
    <cofactor evidence="1">
        <name>FAD</name>
        <dbReference type="ChEBI" id="CHEBI:57692"/>
    </cofactor>
</comment>
<dbReference type="InterPro" id="IPR036188">
    <property type="entry name" value="FAD/NAD-bd_sf"/>
</dbReference>
<keyword evidence="2" id="KW-0285">Flavoprotein</keyword>
<evidence type="ECO:0000256" key="6">
    <source>
        <dbReference type="ARBA" id="ARBA00051951"/>
    </source>
</evidence>
<keyword evidence="5" id="KW-0443">Lipid metabolism</keyword>
<proteinExistence type="inferred from homology"/>